<feature type="compositionally biased region" description="Basic residues" evidence="5">
    <location>
        <begin position="938"/>
        <end position="952"/>
    </location>
</feature>
<evidence type="ECO:0000313" key="7">
    <source>
        <dbReference type="EMBL" id="ODN81042.1"/>
    </source>
</evidence>
<gene>
    <name evidence="7" type="ORF">L202_03138</name>
</gene>
<feature type="compositionally biased region" description="Acidic residues" evidence="5">
    <location>
        <begin position="1118"/>
        <end position="1130"/>
    </location>
</feature>
<sequence length="1182" mass="134392">MDDHRPPSPPPFLDAPEDKYDLFYNAVQTLVNALGGYEDIESPPGSGHFDTIYRPGDSVLGVLKDLKKLWRKDDEDDERTVARCMAQAGLMKELVAILVECADRGEWGRKVSLVACDLIAALTWPIDVAQELKEIEEEGPIITDYASLLRAQMEYKALFLKSDRPLRALLALMVPCLAKPRNRDEKDTRIISLGLHVVRNLLAVKDASAEGTATGTKAEMAQLQSDLICQLDSLTYLQLFLTLASCSDKSDLNAFNVIVLDILHLIFRGVKVQDLGQDQKRVPLDNLAKLLDGEKKQKAMSSKSGYTRHSRFGTTITVKTAEQRVVLHKQNAVVQDAGKILDAVKKGKKAPPKKMDELTQYFTLSVEAMVVLQNFCRAFLETAFNTFFEYILRDIRMERTKIRPSDNIRVFYLTRFFIEYLLLLRNKLYDNGGSRERDELPLGLIAQMAEMDSVKWLFARLRISWDDKPKAWTELQACIDCFTQILLLIDDMASSPDEEEVEVAEIMQHQLYYNYDILDSALSVVREYKNQSIAYLDSIIHFAYVLLRMLERYSKTKSFMFIRKRKNTHRKRKEQQVDPNDSEEVRRRTIPEEYGNEEEADQGPDQDAPSYEEHAFTFQGFEKRFATEAIVNTLLVYLERFLEFDSAEQVKRVVGLMHRQVVKTHAEGLFFKVTTMILFQRILENKHALPDAPASRDLTTLITFILRKFFKHVEKDPYIIIEVLSTKARSKWRGGGGESDDDGMGGQKSRIKEKMGPAELAFVKKHNLSWSKQMSVVFAILHEAGQGYLIKWIISVLEEVLAARQEIVLATDGGMDVDKDEDGNVRARNFGGPSEEAKSKFVRYDLQPEDDEQTAAIQKNQHFRLMLKLLSFDIPPPPMELDFEEDIAPEQLAAAVEKSNYAWHIPEDVVPSNLEASIGALKQYMEDPPSLDEDPKKLLRRKPRAPRRRRRSPSVESYDSETGEVRESTRDSRPKNSARRKKAKKAAETQTFKSAAFIEDSDDEDEEATRSFFENEARLRAEMDALAASGGHSMLDRGVKRKRGAGKDKGKKGKSLEIVDSEDEGLPLPSWTPMGNVVEPESDRGEPGVTTRIVTEEEIAAMNRRKETLADMRRMAMESDEELGDSESDEDHNGRSMRPVVHSSESGMPIFEEAGDDEDDDEVRAPRATARRVVMDSDEDDD</sequence>
<dbReference type="GO" id="GO:0043111">
    <property type="term" value="P:replication fork arrest"/>
    <property type="evidence" value="ECO:0007669"/>
    <property type="project" value="TreeGrafter"/>
</dbReference>
<reference evidence="7 8" key="1">
    <citation type="submission" date="2016-06" db="EMBL/GenBank/DDBJ databases">
        <title>Evolution of pathogenesis and genome organization in the Tremellales.</title>
        <authorList>
            <person name="Cuomo C."/>
            <person name="Litvintseva A."/>
            <person name="Heitman J."/>
            <person name="Chen Y."/>
            <person name="Sun S."/>
            <person name="Springer D."/>
            <person name="Dromer F."/>
            <person name="Young S."/>
            <person name="Zeng Q."/>
            <person name="Chapman S."/>
            <person name="Gujja S."/>
            <person name="Saif S."/>
            <person name="Birren B."/>
        </authorList>
    </citation>
    <scope>NUCLEOTIDE SEQUENCE [LARGE SCALE GENOMIC DNA]</scope>
    <source>
        <strain evidence="7 8">CBS 6039</strain>
    </source>
</reference>
<dbReference type="GO" id="GO:0006281">
    <property type="term" value="P:DNA repair"/>
    <property type="evidence" value="ECO:0007669"/>
    <property type="project" value="TreeGrafter"/>
</dbReference>
<evidence type="ECO:0000256" key="4">
    <source>
        <dbReference type="ARBA" id="ARBA00023306"/>
    </source>
</evidence>
<dbReference type="GeneID" id="30154447"/>
<feature type="compositionally biased region" description="Basic residues" evidence="5">
    <location>
        <begin position="1039"/>
        <end position="1053"/>
    </location>
</feature>
<evidence type="ECO:0000256" key="5">
    <source>
        <dbReference type="SAM" id="MobiDB-lite"/>
    </source>
</evidence>
<keyword evidence="3" id="KW-0539">Nucleus</keyword>
<comment type="subcellular location">
    <subcellularLocation>
        <location evidence="1">Nucleus</location>
    </subcellularLocation>
</comment>
<keyword evidence="7" id="KW-0413">Isomerase</keyword>
<protein>
    <submittedName>
        <fullName evidence="7">Topoisomerase 1-associated factor 1</fullName>
    </submittedName>
</protein>
<feature type="region of interest" description="Disordered" evidence="5">
    <location>
        <begin position="1031"/>
        <end position="1182"/>
    </location>
</feature>
<dbReference type="Proteomes" id="UP000094065">
    <property type="component" value="Unassembled WGS sequence"/>
</dbReference>
<dbReference type="AlphaFoldDB" id="A0A1E3HXJ3"/>
<dbReference type="Pfam" id="PF04821">
    <property type="entry name" value="TIMELESS"/>
    <property type="match status" value="1"/>
</dbReference>
<keyword evidence="8" id="KW-1185">Reference proteome</keyword>
<feature type="compositionally biased region" description="Basic and acidic residues" evidence="5">
    <location>
        <begin position="1104"/>
        <end position="1117"/>
    </location>
</feature>
<feature type="domain" description="Timeless N-terminal" evidence="6">
    <location>
        <begin position="53"/>
        <end position="318"/>
    </location>
</feature>
<dbReference type="GO" id="GO:0000076">
    <property type="term" value="P:DNA replication checkpoint signaling"/>
    <property type="evidence" value="ECO:0007669"/>
    <property type="project" value="TreeGrafter"/>
</dbReference>
<keyword evidence="2" id="KW-0236">DNA replication inhibitor</keyword>
<dbReference type="STRING" id="1295533.A0A1E3HXJ3"/>
<feature type="region of interest" description="Disordered" evidence="5">
    <location>
        <begin position="731"/>
        <end position="750"/>
    </location>
</feature>
<feature type="compositionally biased region" description="Acidic residues" evidence="5">
    <location>
        <begin position="1153"/>
        <end position="1162"/>
    </location>
</feature>
<proteinExistence type="predicted"/>
<feature type="compositionally biased region" description="Basic and acidic residues" evidence="5">
    <location>
        <begin position="963"/>
        <end position="974"/>
    </location>
</feature>
<feature type="compositionally biased region" description="Acidic residues" evidence="5">
    <location>
        <begin position="594"/>
        <end position="604"/>
    </location>
</feature>
<dbReference type="RefSeq" id="XP_018995608.1">
    <property type="nucleotide sequence ID" value="XM_019136939.1"/>
</dbReference>
<evidence type="ECO:0000256" key="2">
    <source>
        <dbReference type="ARBA" id="ARBA00022880"/>
    </source>
</evidence>
<evidence type="ECO:0000259" key="6">
    <source>
        <dbReference type="Pfam" id="PF04821"/>
    </source>
</evidence>
<dbReference type="GO" id="GO:0003677">
    <property type="term" value="F:DNA binding"/>
    <property type="evidence" value="ECO:0007669"/>
    <property type="project" value="TreeGrafter"/>
</dbReference>
<dbReference type="GO" id="GO:0031298">
    <property type="term" value="C:replication fork protection complex"/>
    <property type="evidence" value="ECO:0007669"/>
    <property type="project" value="TreeGrafter"/>
</dbReference>
<evidence type="ECO:0000256" key="1">
    <source>
        <dbReference type="ARBA" id="ARBA00004123"/>
    </source>
</evidence>
<dbReference type="OrthoDB" id="310853at2759"/>
<keyword evidence="4" id="KW-0131">Cell cycle</keyword>
<dbReference type="PANTHER" id="PTHR22940:SF4">
    <property type="entry name" value="PROTEIN TIMELESS HOMOLOG"/>
    <property type="match status" value="1"/>
</dbReference>
<feature type="region of interest" description="Disordered" evidence="5">
    <location>
        <begin position="925"/>
        <end position="1010"/>
    </location>
</feature>
<dbReference type="PANTHER" id="PTHR22940">
    <property type="entry name" value="TIMEOUT/TIMELESS-2"/>
    <property type="match status" value="1"/>
</dbReference>
<dbReference type="EMBL" id="AWGJ01000004">
    <property type="protein sequence ID" value="ODN81042.1"/>
    <property type="molecule type" value="Genomic_DNA"/>
</dbReference>
<comment type="caution">
    <text evidence="7">The sequence shown here is derived from an EMBL/GenBank/DDBJ whole genome shotgun (WGS) entry which is preliminary data.</text>
</comment>
<dbReference type="GO" id="GO:0016853">
    <property type="term" value="F:isomerase activity"/>
    <property type="evidence" value="ECO:0007669"/>
    <property type="project" value="UniProtKB-KW"/>
</dbReference>
<evidence type="ECO:0000313" key="8">
    <source>
        <dbReference type="Proteomes" id="UP000094065"/>
    </source>
</evidence>
<name>A0A1E3HXJ3_9TREE</name>
<dbReference type="InterPro" id="IPR006906">
    <property type="entry name" value="Timeless_N"/>
</dbReference>
<feature type="region of interest" description="Disordered" evidence="5">
    <location>
        <begin position="570"/>
        <end position="609"/>
    </location>
</feature>
<dbReference type="InterPro" id="IPR044998">
    <property type="entry name" value="Timeless"/>
</dbReference>
<evidence type="ECO:0000256" key="3">
    <source>
        <dbReference type="ARBA" id="ARBA00023242"/>
    </source>
</evidence>
<organism evidence="7 8">
    <name type="scientific">Cryptococcus amylolentus CBS 6039</name>
    <dbReference type="NCBI Taxonomy" id="1295533"/>
    <lineage>
        <taxon>Eukaryota</taxon>
        <taxon>Fungi</taxon>
        <taxon>Dikarya</taxon>
        <taxon>Basidiomycota</taxon>
        <taxon>Agaricomycotina</taxon>
        <taxon>Tremellomycetes</taxon>
        <taxon>Tremellales</taxon>
        <taxon>Cryptococcaceae</taxon>
        <taxon>Cryptococcus</taxon>
    </lineage>
</organism>
<accession>A0A1E3HXJ3</accession>